<accession>A0ABY7AGU6</accession>
<dbReference type="EMBL" id="CP113524">
    <property type="protein sequence ID" value="WAJ25463.1"/>
    <property type="molecule type" value="Genomic_DNA"/>
</dbReference>
<name>A0ABY7AGU6_9FIRM</name>
<gene>
    <name evidence="1" type="ORF">OW255_08110</name>
</gene>
<proteinExistence type="predicted"/>
<evidence type="ECO:0000313" key="1">
    <source>
        <dbReference type="EMBL" id="WAJ25463.1"/>
    </source>
</evidence>
<dbReference type="Proteomes" id="UP001163115">
    <property type="component" value="Chromosome"/>
</dbReference>
<sequence length="75" mass="8701">MANEKHFCTCNETTCKLHPTNHDMGCDPCIRKNLNKGEMPGCFFHLISDDTSELKEFTIDSFVKFYLDHKKSKTQ</sequence>
<keyword evidence="2" id="KW-1185">Reference proteome</keyword>
<evidence type="ECO:0000313" key="2">
    <source>
        <dbReference type="Proteomes" id="UP001163115"/>
    </source>
</evidence>
<dbReference type="Pfam" id="PF20095">
    <property type="entry name" value="DUF6485"/>
    <property type="match status" value="1"/>
</dbReference>
<organism evidence="1 2">
    <name type="scientific">Lacrimispora xylanolytica</name>
    <dbReference type="NCBI Taxonomy" id="29375"/>
    <lineage>
        <taxon>Bacteria</taxon>
        <taxon>Bacillati</taxon>
        <taxon>Bacillota</taxon>
        <taxon>Clostridia</taxon>
        <taxon>Lachnospirales</taxon>
        <taxon>Lachnospiraceae</taxon>
        <taxon>Lacrimispora</taxon>
    </lineage>
</organism>
<reference evidence="1" key="1">
    <citation type="submission" date="2022-11" db="EMBL/GenBank/DDBJ databases">
        <title>Lacrimispora xylanolytica sy1, complete genome.</title>
        <authorList>
            <person name="Choi S."/>
        </authorList>
    </citation>
    <scope>NUCLEOTIDE SEQUENCE</scope>
    <source>
        <strain evidence="1">Sy1</strain>
    </source>
</reference>
<dbReference type="RefSeq" id="WP_268116326.1">
    <property type="nucleotide sequence ID" value="NZ_CP113524.1"/>
</dbReference>
<protein>
    <submittedName>
        <fullName evidence="1">DUF6485 family protein</fullName>
    </submittedName>
</protein>